<feature type="compositionally biased region" description="Polar residues" evidence="2">
    <location>
        <begin position="488"/>
        <end position="499"/>
    </location>
</feature>
<dbReference type="PANTHER" id="PTHR23184:SF9">
    <property type="entry name" value="TETRATRICOPEPTIDE REPEAT PROTEIN 14"/>
    <property type="match status" value="1"/>
</dbReference>
<dbReference type="PANTHER" id="PTHR23184">
    <property type="entry name" value="TETRATRICOPEPTIDE REPEAT PROTEIN 14"/>
    <property type="match status" value="1"/>
</dbReference>
<dbReference type="CDD" id="cd00164">
    <property type="entry name" value="S1_like"/>
    <property type="match status" value="1"/>
</dbReference>
<evidence type="ECO:0000256" key="2">
    <source>
        <dbReference type="SAM" id="MobiDB-lite"/>
    </source>
</evidence>
<feature type="repeat" description="TPR" evidence="1">
    <location>
        <begin position="254"/>
        <end position="287"/>
    </location>
</feature>
<reference evidence="5" key="1">
    <citation type="submission" date="2025-08" db="UniProtKB">
        <authorList>
            <consortium name="RefSeq"/>
        </authorList>
    </citation>
    <scope>IDENTIFICATION</scope>
</reference>
<dbReference type="InterPro" id="IPR019734">
    <property type="entry name" value="TPR_rpt"/>
</dbReference>
<dbReference type="AlphaFoldDB" id="A0A6P7QZ83"/>
<evidence type="ECO:0000256" key="1">
    <source>
        <dbReference type="PROSITE-ProRule" id="PRU00339"/>
    </source>
</evidence>
<evidence type="ECO:0000313" key="5">
    <source>
        <dbReference type="RefSeq" id="XP_029330956.1"/>
    </source>
</evidence>
<dbReference type="Proteomes" id="UP000515126">
    <property type="component" value="Chromosome 3"/>
</dbReference>
<dbReference type="Gene3D" id="1.25.40.10">
    <property type="entry name" value="Tetratricopeptide repeat domain"/>
    <property type="match status" value="1"/>
</dbReference>
<proteinExistence type="predicted"/>
<dbReference type="Gene3D" id="2.40.50.140">
    <property type="entry name" value="Nucleic acid-binding proteins"/>
    <property type="match status" value="1"/>
</dbReference>
<dbReference type="PROSITE" id="PS50005">
    <property type="entry name" value="TPR"/>
    <property type="match status" value="2"/>
</dbReference>
<dbReference type="GeneID" id="110290765"/>
<protein>
    <submittedName>
        <fullName evidence="5">Tetratricopeptide repeat protein 14 isoform X2</fullName>
    </submittedName>
</protein>
<keyword evidence="1" id="KW-0802">TPR repeat</keyword>
<dbReference type="RefSeq" id="XP_029330956.1">
    <property type="nucleotide sequence ID" value="XM_029475096.1"/>
</dbReference>
<feature type="domain" description="S1 motif" evidence="3">
    <location>
        <begin position="125"/>
        <end position="207"/>
    </location>
</feature>
<dbReference type="SUPFAM" id="SSF48452">
    <property type="entry name" value="TPR-like"/>
    <property type="match status" value="1"/>
</dbReference>
<organism evidence="4 5">
    <name type="scientific">Mus caroli</name>
    <name type="common">Ryukyu mouse</name>
    <name type="synonym">Ricefield mouse</name>
    <dbReference type="NCBI Taxonomy" id="10089"/>
    <lineage>
        <taxon>Eukaryota</taxon>
        <taxon>Metazoa</taxon>
        <taxon>Chordata</taxon>
        <taxon>Craniata</taxon>
        <taxon>Vertebrata</taxon>
        <taxon>Euteleostomi</taxon>
        <taxon>Mammalia</taxon>
        <taxon>Eutheria</taxon>
        <taxon>Euarchontoglires</taxon>
        <taxon>Glires</taxon>
        <taxon>Rodentia</taxon>
        <taxon>Myomorpha</taxon>
        <taxon>Muroidea</taxon>
        <taxon>Muridae</taxon>
        <taxon>Murinae</taxon>
        <taxon>Mus</taxon>
        <taxon>Mus</taxon>
    </lineage>
</organism>
<evidence type="ECO:0000259" key="3">
    <source>
        <dbReference type="PROSITE" id="PS50126"/>
    </source>
</evidence>
<dbReference type="CTD" id="151613"/>
<name>A0A6P7QZ83_MUSCR</name>
<feature type="compositionally biased region" description="Basic and acidic residues" evidence="2">
    <location>
        <begin position="656"/>
        <end position="687"/>
    </location>
</feature>
<dbReference type="PROSITE" id="PS50126">
    <property type="entry name" value="S1"/>
    <property type="match status" value="1"/>
</dbReference>
<feature type="compositionally biased region" description="Polar residues" evidence="2">
    <location>
        <begin position="543"/>
        <end position="554"/>
    </location>
</feature>
<feature type="compositionally biased region" description="Basic and acidic residues" evidence="2">
    <location>
        <begin position="578"/>
        <end position="606"/>
    </location>
</feature>
<feature type="region of interest" description="Disordered" evidence="2">
    <location>
        <begin position="35"/>
        <end position="55"/>
    </location>
</feature>
<feature type="compositionally biased region" description="Low complexity" evidence="2">
    <location>
        <begin position="423"/>
        <end position="445"/>
    </location>
</feature>
<feature type="region of interest" description="Disordered" evidence="2">
    <location>
        <begin position="385"/>
        <end position="692"/>
    </location>
</feature>
<dbReference type="Pfam" id="PF13414">
    <property type="entry name" value="TPR_11"/>
    <property type="match status" value="1"/>
</dbReference>
<dbReference type="InterPro" id="IPR012340">
    <property type="entry name" value="NA-bd_OB-fold"/>
</dbReference>
<dbReference type="InterPro" id="IPR011990">
    <property type="entry name" value="TPR-like_helical_dom_sf"/>
</dbReference>
<dbReference type="SMART" id="SM00028">
    <property type="entry name" value="TPR"/>
    <property type="match status" value="3"/>
</dbReference>
<evidence type="ECO:0000313" key="4">
    <source>
        <dbReference type="Proteomes" id="UP000515126"/>
    </source>
</evidence>
<feature type="repeat" description="TPR" evidence="1">
    <location>
        <begin position="288"/>
        <end position="321"/>
    </location>
</feature>
<feature type="compositionally biased region" description="Basic residues" evidence="2">
    <location>
        <begin position="446"/>
        <end position="455"/>
    </location>
</feature>
<dbReference type="GO" id="GO:0003676">
    <property type="term" value="F:nucleic acid binding"/>
    <property type="evidence" value="ECO:0007669"/>
    <property type="project" value="InterPro"/>
</dbReference>
<feature type="compositionally biased region" description="Basic and acidic residues" evidence="2">
    <location>
        <begin position="385"/>
        <end position="414"/>
    </location>
</feature>
<gene>
    <name evidence="5" type="primary">Ttc14</name>
</gene>
<sequence length="715" mass="81441">MDRDLLRQSLGCHGPALLSLLRSEQQDNPHFRSLLGTAAEPARGAAPPPGAGRKEKRVDNIEIQKFISKKADLLFALSWKSDASTPSEVHDDNDNLYAVMPPLEQFMEMPSMDRRELFFRDIERGDIVIGRISSIREFGFFMVLICLGSGIVRDISHLEITALCPLRDVPSHSNHGDPLSYYQTGDIIRAGIKDIDRYHEKLAVSLYSSSLPPHMAGIKLGVITSEELPLYYSKNFSEDDFASALRKKQSASWALKCVKIGVDYFKVGRHVDAMNEYNKALEIDKQNVEALVARGALYATKGSLNKAIEDFELALENCPTHRNARKYLCQTLVGRGGQLEEEEKFLNAESYYKKALTLDETFKDAEDALQKLHKYMQKSLELREKQAEKEEKQKTKKIETSAEKLRKLLKEEKRLKKKRRKSSSSSSSVSSADEAVSSSSSSSSSSHKRHKKSKRNRSESSRSSKRHWSRTSSGHTDQSRKDDCYPVPTNTSASFLNQKQEVEKLLEKQDRLQCPNAQVKEKERGLLTSSGEVPDDLGGRSDFYNSYKTQAGSSKTEKPYKSERHFSRRNSSDSFSRNSEDKMKASSYRRFEKDTEGRKDHSRRWEPSSVKYSTSPASSDYSWKSLEKQKKYTYSGSRDVSKHEQRYQLNTNQGERAYEKEDSCGEGNRTEAPEEMLNSKEQPDSRVKKNLPQNLLNIFNQIAEFEKEKGNKPKK</sequence>
<feature type="compositionally biased region" description="Basic and acidic residues" evidence="2">
    <location>
        <begin position="500"/>
        <end position="511"/>
    </location>
</feature>
<dbReference type="InterPro" id="IPR003029">
    <property type="entry name" value="S1_domain"/>
</dbReference>
<feature type="compositionally biased region" description="Basic and acidic residues" evidence="2">
    <location>
        <begin position="555"/>
        <end position="565"/>
    </location>
</feature>
<accession>A0A6P7QZ83</accession>
<dbReference type="SUPFAM" id="SSF50249">
    <property type="entry name" value="Nucleic acid-binding proteins"/>
    <property type="match status" value="1"/>
</dbReference>
<feature type="compositionally biased region" description="Polar residues" evidence="2">
    <location>
        <begin position="610"/>
        <end position="622"/>
    </location>
</feature>
<dbReference type="InterPro" id="IPR039190">
    <property type="entry name" value="TTC14"/>
</dbReference>
<keyword evidence="4" id="KW-1185">Reference proteome</keyword>